<name>A0A0G0P5U1_9BACT</name>
<evidence type="ECO:0000313" key="1">
    <source>
        <dbReference type="EMBL" id="KKR23318.1"/>
    </source>
</evidence>
<dbReference type="EMBL" id="LBXD01000024">
    <property type="protein sequence ID" value="KKR23318.1"/>
    <property type="molecule type" value="Genomic_DNA"/>
</dbReference>
<proteinExistence type="predicted"/>
<dbReference type="Proteomes" id="UP000034764">
    <property type="component" value="Unassembled WGS sequence"/>
</dbReference>
<sequence>MDDHLEERLIREDDERFEKIMAERLNPKLQSIALVVAWSFAYADPIPLDEKHPAWPKFFKLSEWLRKVIIKQLRLPEDTSWETVYRISGFLVEEEYPNEEEYRKAHAFGNSTIIKTPGTLRILDELEDLKFIHITHRL</sequence>
<reference evidence="1 2" key="1">
    <citation type="journal article" date="2015" name="Nature">
        <title>rRNA introns, odd ribosomes, and small enigmatic genomes across a large radiation of phyla.</title>
        <authorList>
            <person name="Brown C.T."/>
            <person name="Hug L.A."/>
            <person name="Thomas B.C."/>
            <person name="Sharon I."/>
            <person name="Castelle C.J."/>
            <person name="Singh A."/>
            <person name="Wilkins M.J."/>
            <person name="Williams K.H."/>
            <person name="Banfield J.F."/>
        </authorList>
    </citation>
    <scope>NUCLEOTIDE SEQUENCE [LARGE SCALE GENOMIC DNA]</scope>
</reference>
<comment type="caution">
    <text evidence="1">The sequence shown here is derived from an EMBL/GenBank/DDBJ whole genome shotgun (WGS) entry which is preliminary data.</text>
</comment>
<accession>A0A0G0P5U1</accession>
<protein>
    <submittedName>
        <fullName evidence="1">Uncharacterized protein</fullName>
    </submittedName>
</protein>
<dbReference type="AlphaFoldDB" id="A0A0G0P5U1"/>
<organism evidence="1 2">
    <name type="scientific">Candidatus Yanofskybacteria bacterium GW2011_GWD2_39_48</name>
    <dbReference type="NCBI Taxonomy" id="1619031"/>
    <lineage>
        <taxon>Bacteria</taxon>
        <taxon>Candidatus Yanofskyibacteriota</taxon>
    </lineage>
</organism>
<evidence type="ECO:0000313" key="2">
    <source>
        <dbReference type="Proteomes" id="UP000034764"/>
    </source>
</evidence>
<gene>
    <name evidence="1" type="ORF">UT53_C0024G0001</name>
</gene>